<feature type="region of interest" description="Disordered" evidence="1">
    <location>
        <begin position="68"/>
        <end position="88"/>
    </location>
</feature>
<feature type="compositionally biased region" description="Polar residues" evidence="1">
    <location>
        <begin position="276"/>
        <end position="293"/>
    </location>
</feature>
<dbReference type="Pfam" id="PF24919">
    <property type="entry name" value="Mug62"/>
    <property type="match status" value="1"/>
</dbReference>
<proteinExistence type="predicted"/>
<protein>
    <recommendedName>
        <fullName evidence="6">DMAP1-binding domain-containing protein</fullName>
    </recommendedName>
</protein>
<dbReference type="SUPFAM" id="SSF56801">
    <property type="entry name" value="Acetyl-CoA synthetase-like"/>
    <property type="match status" value="4"/>
</dbReference>
<evidence type="ECO:0000313" key="5">
    <source>
        <dbReference type="Proteomes" id="UP000187283"/>
    </source>
</evidence>
<feature type="domain" description="Meiotically up-regulated gene 62 protein-like alpha-beta" evidence="3">
    <location>
        <begin position="1547"/>
        <end position="1673"/>
    </location>
</feature>
<feature type="compositionally biased region" description="Polar residues" evidence="1">
    <location>
        <begin position="122"/>
        <end position="140"/>
    </location>
</feature>
<dbReference type="STRING" id="133412.A0A1R1Y2R5"/>
<dbReference type="EMBL" id="LSSN01001078">
    <property type="protein sequence ID" value="OMJ21139.1"/>
    <property type="molecule type" value="Genomic_DNA"/>
</dbReference>
<dbReference type="PANTHER" id="PTHR22754">
    <property type="entry name" value="DISCO-INTERACTING PROTEIN 2 DIP2 -RELATED"/>
    <property type="match status" value="1"/>
</dbReference>
<comment type="caution">
    <text evidence="4">The sequence shown here is derived from an EMBL/GenBank/DDBJ whole genome shotgun (WGS) entry which is preliminary data.</text>
</comment>
<feature type="region of interest" description="Disordered" evidence="1">
    <location>
        <begin position="113"/>
        <end position="140"/>
    </location>
</feature>
<feature type="compositionally biased region" description="Polar residues" evidence="1">
    <location>
        <begin position="769"/>
        <end position="782"/>
    </location>
</feature>
<gene>
    <name evidence="4" type="ORF">AYI70_g3656</name>
</gene>
<dbReference type="Gene3D" id="3.40.50.12780">
    <property type="entry name" value="N-terminal domain of ligase-like"/>
    <property type="match status" value="3"/>
</dbReference>
<evidence type="ECO:0000259" key="3">
    <source>
        <dbReference type="Pfam" id="PF24919"/>
    </source>
</evidence>
<organism evidence="4 5">
    <name type="scientific">Smittium culicis</name>
    <dbReference type="NCBI Taxonomy" id="133412"/>
    <lineage>
        <taxon>Eukaryota</taxon>
        <taxon>Fungi</taxon>
        <taxon>Fungi incertae sedis</taxon>
        <taxon>Zoopagomycota</taxon>
        <taxon>Kickxellomycotina</taxon>
        <taxon>Harpellomycetes</taxon>
        <taxon>Harpellales</taxon>
        <taxon>Legeriomycetaceae</taxon>
        <taxon>Smittium</taxon>
    </lineage>
</organism>
<feature type="domain" description="AMP-dependent synthetase/ligase" evidence="2">
    <location>
        <begin position="849"/>
        <end position="1043"/>
    </location>
</feature>
<dbReference type="Pfam" id="PF00501">
    <property type="entry name" value="AMP-binding"/>
    <property type="match status" value="2"/>
</dbReference>
<dbReference type="OrthoDB" id="69964at2759"/>
<dbReference type="InterPro" id="IPR042099">
    <property type="entry name" value="ANL_N_sf"/>
</dbReference>
<feature type="compositionally biased region" description="Polar residues" evidence="1">
    <location>
        <begin position="1066"/>
        <end position="1076"/>
    </location>
</feature>
<feature type="region of interest" description="Disordered" evidence="1">
    <location>
        <begin position="769"/>
        <end position="798"/>
    </location>
</feature>
<evidence type="ECO:0000259" key="2">
    <source>
        <dbReference type="Pfam" id="PF00501"/>
    </source>
</evidence>
<dbReference type="InterPro" id="IPR056881">
    <property type="entry name" value="Mug62_dom"/>
</dbReference>
<feature type="compositionally biased region" description="Polar residues" evidence="1">
    <location>
        <begin position="564"/>
        <end position="581"/>
    </location>
</feature>
<name>A0A1R1Y2R5_9FUNG</name>
<evidence type="ECO:0000313" key="4">
    <source>
        <dbReference type="EMBL" id="OMJ21139.1"/>
    </source>
</evidence>
<evidence type="ECO:0000256" key="1">
    <source>
        <dbReference type="SAM" id="MobiDB-lite"/>
    </source>
</evidence>
<feature type="domain" description="AMP-dependent synthetase/ligase" evidence="2">
    <location>
        <begin position="1735"/>
        <end position="2013"/>
    </location>
</feature>
<feature type="region of interest" description="Disordered" evidence="1">
    <location>
        <begin position="312"/>
        <end position="343"/>
    </location>
</feature>
<dbReference type="PANTHER" id="PTHR22754:SF32">
    <property type="entry name" value="DISCO-INTERACTING PROTEIN 2"/>
    <property type="match status" value="1"/>
</dbReference>
<reference evidence="4 5" key="1">
    <citation type="submission" date="2017-01" db="EMBL/GenBank/DDBJ databases">
        <authorList>
            <person name="Mah S.A."/>
            <person name="Swanson W.J."/>
            <person name="Moy G.W."/>
            <person name="Vacquier V.D."/>
        </authorList>
    </citation>
    <scope>NUCLEOTIDE SEQUENCE [LARGE SCALE GENOMIC DNA]</scope>
    <source>
        <strain evidence="4 5">GSMNP</strain>
    </source>
</reference>
<accession>A0A1R1Y2R5</accession>
<feature type="region of interest" description="Disordered" evidence="1">
    <location>
        <begin position="1059"/>
        <end position="1102"/>
    </location>
</feature>
<keyword evidence="5" id="KW-1185">Reference proteome</keyword>
<dbReference type="Proteomes" id="UP000187283">
    <property type="component" value="Unassembled WGS sequence"/>
</dbReference>
<evidence type="ECO:0008006" key="6">
    <source>
        <dbReference type="Google" id="ProtNLM"/>
    </source>
</evidence>
<sequence>MISSSDSEKLYLLELKLDQLKSEYTNGYITEKGFQARKKDLIYEFPEFIHVFDTILSNLNSDINALPSSESLDPSSNPESLRIPSSDNIPPIFQTDIHSLSSSEKIYDMYSSPANRADPLASKNSMHNPTPTTPNFRSTATSLTQAPKLLSSDNTPENSQKIFSIGDSQLNTSTDTPKNNPISRASTIIRKRENLIKSLSNNRDTLYPEDDSFLNNFYQQDGTEVRLLHELINPTQNSFSNFHLDFSRRNSIDSDPDDIIEVISLKQLSRVADNEGSFSRANRPSLSTSNYQNSPYIYDPIIDSDIKKSNISISEIPSPTNPHDNEPAIPIDAPSHTPHKNKSIDLFSNFKNLKIDNPSDPPNLSPNNLDTKNSNLNLSPLYNDQSDLSNTPSNIFIPNFSPLPKNLSHSSDSISYEYNLHPSPSNVSSPLAIDIPSALPKPISSQINTHNDHYNISSYKSFNDVASDSSQEIITVKDLLKTANNFSNTSPSNSEPVNVNSNNIFYSKNKQVGKESSENISSSYDSIKSSASKKNDENTQDFISLHDLNTSTPSVIPDPELSQHKSASTYDRSLSPTSPEFISPIESQIQNDLDGLHSISPNSTNLDLSNNSPLYAQNPHHSKLIENSSENRHNNLSIDTQSTPNISDTHININTEPNLKDDLKNLESTNHSEKSSYTNRLSSPYFDNRNIKLPAISQIISPVFDDHHNKPELDAQYSIPKIENNYNHPHLKNEHNNSQREDQYNNAQIDGQYNDSRFDSQSNDLQFESQHNNSQFDSQYNNKRFGGQFDNPQTKDNNTPFPKILKGDDKHPSLVNSTSFSYPREIIPTEDSSELNTVKQLGDIVSILKHRSSKSPESIAYTCINNHGNEISSISWSQLYKKSMLIYEVLLSQNIRFKGERVALVYRKYEFVNYIASLYACFFGGFVAVPLVSSDSIEDLVFILKTTNCKTILSSQLNIDALRRDVLQNSKNHNSETDNELNDMQWLNTDLILGEPSSEKTQIVQLSTSDLAYIEYTKSPTGELKGVIMSHGTLISQCIGWVMNLGMLGFSKKNKSQLDSDKISVRKNSNATNSGAKSGINDLPPSSPVNFKSNRDPNLSPTYDVRRNSIISTITNGSYGRKSTVVPALSVNTAKSKTISLIPALKPKNKKKSSLGFFNKILSSSVNSSSRKSFKPSTSPHNKILGLNSPVDTYLDTIFSKNQPSILSASSIYSAEASFEQTPTNATDTILIQVDPRQTLGLTLGIFTSTFSGNQSIYISRLALDDPCLYLQLLSKYRISIVLGEYSNLQKVLTTASDDPEAINNYNRLPNPNLSFLRLILINTLYIDTDFHRIFNNVVLRRYGCPVIQILENENRPVLTPVISLPEHSGLLLSLENRLDGSNELYSNLPMTSISSSSSYNFNGISEVYLNHNDLLHEKITVLSESEINLHSPESNSIKIPLFGLPSYYSTVAIVNPESRFLCDNNTVGEIWVDSLSICEGFWAMAELSELTYAAQFFFKGKNGIESYFQQFLRTGLMGALINGRLMVLGYYEDRLKITNDTNLDLSQQNTSPLIHYSGKLFSTLRESYSSSIDGVSFEVLVNDFPLIVLLIELSDTSLLSPSVTQDISNLLSKKCKLVPYAIGICLPNYLPRSYKYGVYSLCASSCKKLWDSGQVNCLFVKFSPGNSILGLPQPFKSFEIDSQPPDIFLTYNEQGIPIKKLQKTIFTDEVSPMIYSNRVDLFNYTSITQIIIDRANQTPNSPAFTEIDAFGSIKSTVSFYKFLSRVSSLAKYFRSKLSIQPSDFVMVSILTGIEFVSAIHACLAIGAVPVILTPVSDARLNSDLAAMMSVVLHFKIKVILVDSPTESIINSSAPTLSTLHRFKANIFNQTVKAHKMDNISILGKSNFMPFIPKSKELPALVMLYNGTQSNSHTYAIYNHSNIINFCTQQINSFNLKFESPLIASARSYNGFGLLHISFLGLFTGSQTLILSPDNFLTNPLTWIGIISKYKIKTPFSTIPMLEHALNALQMLDPLKLKSNEMYLSIQSRLGPNISLDHVTNLIVSFDERPDIDLFNRLSVFFSRYHLNPNSISILYGSQMNSAISFKSFGDNESLSLQLDVSMVRKGAVVPILQRQQTSQSHQLIQSSFLAQPNGSFPSSNNFYAGNFSESFHNPSNSIFVQDSGKVSKSSIVAIVDPVTKTVLEAGKLGEVWVYSKSNSTCISNTSVNKKLINQQTSLTIDPSRNSFSSEIINDSLSPVSIDRLKSSDDPIAMNNNFVRTGDYGFLIFENPNNIDESPYLFILGKSANVIKLDGYTHFRSDIETTIKSIISVYYNVQEECILIDTLLQKYPSSKSSINDTQIQNYRNSASISRSDNVNNVLRKQAINSNKLQYPARADPESFSLKSFSKTTNGNNNYTPSLYSNIPAHQQIIADKPPSNRFVAVIAINTNFIKQGVLGNLASLIFQSIIIEHKFLLNEIIFVYCGSLTRSRILEKRLSITKSQYESGSLSTILSFPFTR</sequence>
<feature type="compositionally biased region" description="Polar residues" evidence="1">
    <location>
        <begin position="1088"/>
        <end position="1101"/>
    </location>
</feature>
<feature type="region of interest" description="Disordered" evidence="1">
    <location>
        <begin position="273"/>
        <end position="294"/>
    </location>
</feature>
<feature type="region of interest" description="Disordered" evidence="1">
    <location>
        <begin position="548"/>
        <end position="581"/>
    </location>
</feature>
<dbReference type="InterPro" id="IPR000873">
    <property type="entry name" value="AMP-dep_synth/lig_dom"/>
</dbReference>